<comment type="subcellular location">
    <subcellularLocation>
        <location evidence="1">Cell membrane</location>
        <topology evidence="1">Multi-pass membrane protein</topology>
    </subcellularLocation>
</comment>
<keyword evidence="6 7" id="KW-0472">Membrane</keyword>
<feature type="transmembrane region" description="Helical" evidence="7">
    <location>
        <begin position="280"/>
        <end position="297"/>
    </location>
</feature>
<evidence type="ECO:0000256" key="4">
    <source>
        <dbReference type="ARBA" id="ARBA00022692"/>
    </source>
</evidence>
<keyword evidence="10" id="KW-1185">Reference proteome</keyword>
<dbReference type="PROSITE" id="PS50850">
    <property type="entry name" value="MFS"/>
    <property type="match status" value="1"/>
</dbReference>
<keyword evidence="3" id="KW-1003">Cell membrane</keyword>
<evidence type="ECO:0000259" key="8">
    <source>
        <dbReference type="PROSITE" id="PS50850"/>
    </source>
</evidence>
<dbReference type="InterPro" id="IPR011701">
    <property type="entry name" value="MFS"/>
</dbReference>
<evidence type="ECO:0000256" key="1">
    <source>
        <dbReference type="ARBA" id="ARBA00004651"/>
    </source>
</evidence>
<sequence length="405" mass="45896">MLRNRNVWIVLIGEFGAGLGLWFGIIGNLEFMQRYVPSDFFKSFILFCGLLAGVFVGPIAGRMIDEYSKKKVLMYSGFGRVLSVIFMFFAIHYHSIVLMIVFLIFLQISAAFYFPALQALIPLIVKKEQLLTLNGIHMNVATIARILGTSIGGILVVATSLTNIYGMSMIAYAFLFVMTYFINVDETRVERTDNKKEKEKTNFTEIFKIIKNTPIVFNVIILNIVPLLFIGGFNLMVIKISDIQHSASIKGYLYTAEGISFLIGAFIIKYLTKYFRPNHLLYFFTATTAIAHLSLFFSKYSSMSVFSFALFGLSVGCFYPVASTVYQTSIDKSYHGRLFSFRGMFERVAMQIVLLSTGFFLDTIGLKYMVLIFGAISIIIVLNSIWREKHNLVNPYNKETQGFSN</sequence>
<dbReference type="GO" id="GO:0022857">
    <property type="term" value="F:transmembrane transporter activity"/>
    <property type="evidence" value="ECO:0007669"/>
    <property type="project" value="InterPro"/>
</dbReference>
<feature type="transmembrane region" description="Helical" evidence="7">
    <location>
        <begin position="343"/>
        <end position="361"/>
    </location>
</feature>
<dbReference type="InterPro" id="IPR036259">
    <property type="entry name" value="MFS_trans_sf"/>
</dbReference>
<evidence type="ECO:0000256" key="2">
    <source>
        <dbReference type="ARBA" id="ARBA00022448"/>
    </source>
</evidence>
<accession>A0A940SJA9</accession>
<evidence type="ECO:0000313" key="10">
    <source>
        <dbReference type="Proteomes" id="UP000682134"/>
    </source>
</evidence>
<reference evidence="9" key="1">
    <citation type="submission" date="2021-04" db="EMBL/GenBank/DDBJ databases">
        <title>Genome seq and assembly of Bacillus sp.</title>
        <authorList>
            <person name="Chhetri G."/>
        </authorList>
    </citation>
    <scope>NUCLEOTIDE SEQUENCE</scope>
    <source>
        <strain evidence="9">RG28</strain>
    </source>
</reference>
<evidence type="ECO:0000313" key="9">
    <source>
        <dbReference type="EMBL" id="MBP0725855.1"/>
    </source>
</evidence>
<feature type="transmembrane region" description="Helical" evidence="7">
    <location>
        <begin position="215"/>
        <end position="237"/>
    </location>
</feature>
<dbReference type="EMBL" id="JAGIYQ010000007">
    <property type="protein sequence ID" value="MBP0725855.1"/>
    <property type="molecule type" value="Genomic_DNA"/>
</dbReference>
<feature type="transmembrane region" description="Helical" evidence="7">
    <location>
        <begin position="136"/>
        <end position="158"/>
    </location>
</feature>
<dbReference type="PANTHER" id="PTHR43266:SF7">
    <property type="entry name" value="TRANSPORTER, PUTATIVE-RELATED"/>
    <property type="match status" value="1"/>
</dbReference>
<evidence type="ECO:0000256" key="6">
    <source>
        <dbReference type="ARBA" id="ARBA00023136"/>
    </source>
</evidence>
<feature type="transmembrane region" description="Helical" evidence="7">
    <location>
        <begin position="72"/>
        <end position="91"/>
    </location>
</feature>
<feature type="domain" description="Major facilitator superfamily (MFS) profile" evidence="8">
    <location>
        <begin position="6"/>
        <end position="392"/>
    </location>
</feature>
<dbReference type="PANTHER" id="PTHR43266">
    <property type="entry name" value="MACROLIDE-EFFLUX PROTEIN"/>
    <property type="match status" value="1"/>
</dbReference>
<feature type="transmembrane region" description="Helical" evidence="7">
    <location>
        <begin position="7"/>
        <end position="28"/>
    </location>
</feature>
<keyword evidence="4 7" id="KW-0812">Transmembrane</keyword>
<protein>
    <submittedName>
        <fullName evidence="9">MFS transporter</fullName>
    </submittedName>
</protein>
<proteinExistence type="predicted"/>
<dbReference type="Pfam" id="PF07690">
    <property type="entry name" value="MFS_1"/>
    <property type="match status" value="2"/>
</dbReference>
<feature type="transmembrane region" description="Helical" evidence="7">
    <location>
        <begin position="40"/>
        <end position="60"/>
    </location>
</feature>
<evidence type="ECO:0000256" key="3">
    <source>
        <dbReference type="ARBA" id="ARBA00022475"/>
    </source>
</evidence>
<keyword evidence="2" id="KW-0813">Transport</keyword>
<feature type="transmembrane region" description="Helical" evidence="7">
    <location>
        <begin position="303"/>
        <end position="322"/>
    </location>
</feature>
<evidence type="ECO:0000256" key="5">
    <source>
        <dbReference type="ARBA" id="ARBA00022989"/>
    </source>
</evidence>
<comment type="caution">
    <text evidence="9">The sequence shown here is derived from an EMBL/GenBank/DDBJ whole genome shotgun (WGS) entry which is preliminary data.</text>
</comment>
<gene>
    <name evidence="9" type="ORF">J5Y03_11805</name>
</gene>
<feature type="transmembrane region" description="Helical" evidence="7">
    <location>
        <begin position="249"/>
        <end position="268"/>
    </location>
</feature>
<name>A0A940SJA9_9BACI</name>
<keyword evidence="5 7" id="KW-1133">Transmembrane helix</keyword>
<dbReference type="SUPFAM" id="SSF103473">
    <property type="entry name" value="MFS general substrate transporter"/>
    <property type="match status" value="1"/>
</dbReference>
<dbReference type="CDD" id="cd06173">
    <property type="entry name" value="MFS_MefA_like"/>
    <property type="match status" value="1"/>
</dbReference>
<feature type="transmembrane region" description="Helical" evidence="7">
    <location>
        <begin position="97"/>
        <end position="124"/>
    </location>
</feature>
<dbReference type="Proteomes" id="UP000682134">
    <property type="component" value="Unassembled WGS sequence"/>
</dbReference>
<dbReference type="InterPro" id="IPR020846">
    <property type="entry name" value="MFS_dom"/>
</dbReference>
<dbReference type="Gene3D" id="1.20.1250.20">
    <property type="entry name" value="MFS general substrate transporter like domains"/>
    <property type="match status" value="1"/>
</dbReference>
<feature type="transmembrane region" description="Helical" evidence="7">
    <location>
        <begin position="164"/>
        <end position="182"/>
    </location>
</feature>
<dbReference type="GO" id="GO:0005886">
    <property type="term" value="C:plasma membrane"/>
    <property type="evidence" value="ECO:0007669"/>
    <property type="project" value="UniProtKB-SubCell"/>
</dbReference>
<dbReference type="AlphaFoldDB" id="A0A940SJA9"/>
<dbReference type="RefSeq" id="WP_209405851.1">
    <property type="nucleotide sequence ID" value="NZ_JAGIYQ010000007.1"/>
</dbReference>
<feature type="transmembrane region" description="Helical" evidence="7">
    <location>
        <begin position="367"/>
        <end position="386"/>
    </location>
</feature>
<organism evidence="9 10">
    <name type="scientific">Gottfriedia endophytica</name>
    <dbReference type="NCBI Taxonomy" id="2820819"/>
    <lineage>
        <taxon>Bacteria</taxon>
        <taxon>Bacillati</taxon>
        <taxon>Bacillota</taxon>
        <taxon>Bacilli</taxon>
        <taxon>Bacillales</taxon>
        <taxon>Bacillaceae</taxon>
        <taxon>Gottfriedia</taxon>
    </lineage>
</organism>
<evidence type="ECO:0000256" key="7">
    <source>
        <dbReference type="SAM" id="Phobius"/>
    </source>
</evidence>